<evidence type="ECO:0000313" key="3">
    <source>
        <dbReference type="Proteomes" id="UP001465976"/>
    </source>
</evidence>
<keyword evidence="3" id="KW-1185">Reference proteome</keyword>
<feature type="region of interest" description="Disordered" evidence="1">
    <location>
        <begin position="20"/>
        <end position="40"/>
    </location>
</feature>
<comment type="caution">
    <text evidence="2">The sequence shown here is derived from an EMBL/GenBank/DDBJ whole genome shotgun (WGS) entry which is preliminary data.</text>
</comment>
<proteinExistence type="predicted"/>
<evidence type="ECO:0000313" key="2">
    <source>
        <dbReference type="EMBL" id="KAL0578279.1"/>
    </source>
</evidence>
<protein>
    <submittedName>
        <fullName evidence="2">Uncharacterized protein</fullName>
    </submittedName>
</protein>
<dbReference type="EMBL" id="JBAHYK010000109">
    <property type="protein sequence ID" value="KAL0578279.1"/>
    <property type="molecule type" value="Genomic_DNA"/>
</dbReference>
<sequence length="99" mass="11544">MPRKSTIHQKAVDEHRIIISDSPTSPPVSRSIENRGTKKPTLYATQPKKKRTTRFHKFMKKELASLRETSPNITPAERYELARLNYWKTAAYKPDFESN</sequence>
<organism evidence="2 3">
    <name type="scientific">Marasmius crinis-equi</name>
    <dbReference type="NCBI Taxonomy" id="585013"/>
    <lineage>
        <taxon>Eukaryota</taxon>
        <taxon>Fungi</taxon>
        <taxon>Dikarya</taxon>
        <taxon>Basidiomycota</taxon>
        <taxon>Agaricomycotina</taxon>
        <taxon>Agaricomycetes</taxon>
        <taxon>Agaricomycetidae</taxon>
        <taxon>Agaricales</taxon>
        <taxon>Marasmiineae</taxon>
        <taxon>Marasmiaceae</taxon>
        <taxon>Marasmius</taxon>
    </lineage>
</organism>
<accession>A0ABR3FS37</accession>
<name>A0ABR3FS37_9AGAR</name>
<dbReference type="Proteomes" id="UP001465976">
    <property type="component" value="Unassembled WGS sequence"/>
</dbReference>
<gene>
    <name evidence="2" type="ORF">V5O48_003724</name>
</gene>
<reference evidence="2 3" key="1">
    <citation type="submission" date="2024-02" db="EMBL/GenBank/DDBJ databases">
        <title>A draft genome for the cacao thread blight pathogen Marasmius crinis-equi.</title>
        <authorList>
            <person name="Cohen S.P."/>
            <person name="Baruah I.K."/>
            <person name="Amoako-Attah I."/>
            <person name="Bukari Y."/>
            <person name="Meinhardt L.W."/>
            <person name="Bailey B.A."/>
        </authorList>
    </citation>
    <scope>NUCLEOTIDE SEQUENCE [LARGE SCALE GENOMIC DNA]</scope>
    <source>
        <strain evidence="2 3">GH-76</strain>
    </source>
</reference>
<evidence type="ECO:0000256" key="1">
    <source>
        <dbReference type="SAM" id="MobiDB-lite"/>
    </source>
</evidence>